<keyword evidence="3" id="KW-1185">Reference proteome</keyword>
<proteinExistence type="predicted"/>
<evidence type="ECO:0000313" key="2">
    <source>
        <dbReference type="EMBL" id="BAY87638.1"/>
    </source>
</evidence>
<dbReference type="AlphaFoldDB" id="A0A1Z4M2N6"/>
<dbReference type="Proteomes" id="UP000218418">
    <property type="component" value="Plasmid plasmid1"/>
</dbReference>
<keyword evidence="1" id="KW-0812">Transmembrane</keyword>
<protein>
    <submittedName>
        <fullName evidence="2">Uncharacterized protein</fullName>
    </submittedName>
</protein>
<dbReference type="OrthoDB" id="514552at2"/>
<accession>A0A1Z4M2N6</accession>
<keyword evidence="1" id="KW-1133">Transmembrane helix</keyword>
<geneLocation type="plasmid" evidence="3">
    <name>Plasmid1 dna</name>
</geneLocation>
<evidence type="ECO:0000313" key="3">
    <source>
        <dbReference type="Proteomes" id="UP000218418"/>
    </source>
</evidence>
<feature type="transmembrane region" description="Helical" evidence="1">
    <location>
        <begin position="14"/>
        <end position="37"/>
    </location>
</feature>
<organism evidence="2 3">
    <name type="scientific">Calothrix parasitica NIES-267</name>
    <dbReference type="NCBI Taxonomy" id="1973488"/>
    <lineage>
        <taxon>Bacteria</taxon>
        <taxon>Bacillati</taxon>
        <taxon>Cyanobacteriota</taxon>
        <taxon>Cyanophyceae</taxon>
        <taxon>Nostocales</taxon>
        <taxon>Calotrichaceae</taxon>
        <taxon>Calothrix</taxon>
    </lineage>
</organism>
<evidence type="ECO:0000256" key="1">
    <source>
        <dbReference type="SAM" id="Phobius"/>
    </source>
</evidence>
<keyword evidence="2" id="KW-0614">Plasmid</keyword>
<reference evidence="2 3" key="1">
    <citation type="submission" date="2017-06" db="EMBL/GenBank/DDBJ databases">
        <title>Genome sequencing of cyanobaciteial culture collection at National Institute for Environmental Studies (NIES).</title>
        <authorList>
            <person name="Hirose Y."/>
            <person name="Shimura Y."/>
            <person name="Fujisawa T."/>
            <person name="Nakamura Y."/>
            <person name="Kawachi M."/>
        </authorList>
    </citation>
    <scope>NUCLEOTIDE SEQUENCE [LARGE SCALE GENOMIC DNA]</scope>
    <source>
        <strain evidence="2 3">NIES-267</strain>
        <plasmid evidence="3">Plasmid1 dna</plasmid>
    </source>
</reference>
<gene>
    <name evidence="2" type="ORF">NIES267_71620</name>
</gene>
<keyword evidence="1" id="KW-0472">Membrane</keyword>
<sequence length="154" mass="17171">MTFSIMPANNTLRFTSYVLGGLGIIIAAIPFVPVVFVQIGSSIRQQQLAIESQLQKASIDQQEGVKQHGLKARAQTLDTQSRIGEHITYSTVKVENFIDNVQAPPKLDLSAFKPNQHIQVFDKNGVCIGRIRHQKFEWKHHFLNTCLTLSSGGQ</sequence>
<dbReference type="EMBL" id="AP018228">
    <property type="protein sequence ID" value="BAY87638.1"/>
    <property type="molecule type" value="Genomic_DNA"/>
</dbReference>
<name>A0A1Z4M2N6_9CYAN</name>